<dbReference type="Proteomes" id="UP000673197">
    <property type="component" value="Unassembled WGS sequence"/>
</dbReference>
<name>A0ABS4CDE8_9PSED</name>
<evidence type="ECO:0000259" key="1">
    <source>
        <dbReference type="PROSITE" id="PS51186"/>
    </source>
</evidence>
<evidence type="ECO:0000313" key="3">
    <source>
        <dbReference type="Proteomes" id="UP000673197"/>
    </source>
</evidence>
<comment type="caution">
    <text evidence="2">The sequence shown here is derived from an EMBL/GenBank/DDBJ whole genome shotgun (WGS) entry which is preliminary data.</text>
</comment>
<dbReference type="SUPFAM" id="SSF55729">
    <property type="entry name" value="Acyl-CoA N-acyltransferases (Nat)"/>
    <property type="match status" value="1"/>
</dbReference>
<dbReference type="RefSeq" id="WP_210043587.1">
    <property type="nucleotide sequence ID" value="NZ_JAFFZW010000013.1"/>
</dbReference>
<dbReference type="PROSITE" id="PS51186">
    <property type="entry name" value="GNAT"/>
    <property type="match status" value="1"/>
</dbReference>
<dbReference type="PANTHER" id="PTHR43441">
    <property type="entry name" value="RIBOSOMAL-PROTEIN-SERINE ACETYLTRANSFERASE"/>
    <property type="match status" value="1"/>
</dbReference>
<organism evidence="2 3">
    <name type="scientific">Pseudomonas alliivorans</name>
    <dbReference type="NCBI Taxonomy" id="2810613"/>
    <lineage>
        <taxon>Bacteria</taxon>
        <taxon>Pseudomonadati</taxon>
        <taxon>Pseudomonadota</taxon>
        <taxon>Gammaproteobacteria</taxon>
        <taxon>Pseudomonadales</taxon>
        <taxon>Pseudomonadaceae</taxon>
        <taxon>Pseudomonas</taxon>
    </lineage>
</organism>
<dbReference type="Pfam" id="PF13302">
    <property type="entry name" value="Acetyltransf_3"/>
    <property type="match status" value="1"/>
</dbReference>
<accession>A0ABS4CDE8</accession>
<gene>
    <name evidence="2" type="ORF">JTJ32_24420</name>
</gene>
<reference evidence="2 3" key="1">
    <citation type="journal article" date="2022" name="Syst. Appl. Microbiol.">
        <title>Pseudomonas alliivorans sp. nov., a plant-pathogenic bacterium isolated from onion foliage in Georgia, USA.</title>
        <authorList>
            <person name="Zhao M."/>
            <person name="Tyson C."/>
            <person name="Chen H.C."/>
            <person name="Paudel S."/>
            <person name="Gitaitis R."/>
            <person name="Kvitko B."/>
            <person name="Dutta B."/>
        </authorList>
    </citation>
    <scope>NUCLEOTIDE SEQUENCE [LARGE SCALE GENOMIC DNA]</scope>
    <source>
        <strain evidence="2 3">20GA0068</strain>
    </source>
</reference>
<keyword evidence="3" id="KW-1185">Reference proteome</keyword>
<protein>
    <submittedName>
        <fullName evidence="2">GNAT family N-acetyltransferase</fullName>
    </submittedName>
</protein>
<proteinExistence type="predicted"/>
<dbReference type="PANTHER" id="PTHR43441:SF2">
    <property type="entry name" value="FAMILY ACETYLTRANSFERASE, PUTATIVE (AFU_ORTHOLOGUE AFUA_7G00850)-RELATED"/>
    <property type="match status" value="1"/>
</dbReference>
<dbReference type="InterPro" id="IPR016181">
    <property type="entry name" value="Acyl_CoA_acyltransferase"/>
</dbReference>
<dbReference type="Gene3D" id="3.40.630.30">
    <property type="match status" value="1"/>
</dbReference>
<evidence type="ECO:0000313" key="2">
    <source>
        <dbReference type="EMBL" id="MBP0948480.1"/>
    </source>
</evidence>
<dbReference type="InterPro" id="IPR000182">
    <property type="entry name" value="GNAT_dom"/>
</dbReference>
<dbReference type="InterPro" id="IPR051908">
    <property type="entry name" value="Ribosomal_N-acetyltransferase"/>
</dbReference>
<feature type="domain" description="N-acetyltransferase" evidence="1">
    <location>
        <begin position="24"/>
        <end position="182"/>
    </location>
</feature>
<dbReference type="EMBL" id="JAFFZW010000013">
    <property type="protein sequence ID" value="MBP0948480.1"/>
    <property type="molecule type" value="Genomic_DNA"/>
</dbReference>
<sequence length="230" mass="26147">MSEIPLDWQPATLPGPQPLSGRFVRLEKLETARHADDLWSVLQGPDADPKLWDYLPYGPFNERSAFDAWLAGHQVATDPWFYTVINQQTGKAEGVISFLSIFAAHGRIEIGHVTFSAAMQRTPKGTEAIYLLAREAFRLGNRRLEWKCNANNARSKRAADRFGFSYEGTFRQHMVVKGASRDTAWYSILDSEWPKLQSAFEGWLAVDNFKDGQQIRGLEAFRQQAQRVGR</sequence>